<organism evidence="4 5">
    <name type="scientific">Oculimacula yallundae</name>
    <dbReference type="NCBI Taxonomy" id="86028"/>
    <lineage>
        <taxon>Eukaryota</taxon>
        <taxon>Fungi</taxon>
        <taxon>Dikarya</taxon>
        <taxon>Ascomycota</taxon>
        <taxon>Pezizomycotina</taxon>
        <taxon>Leotiomycetes</taxon>
        <taxon>Helotiales</taxon>
        <taxon>Ploettnerulaceae</taxon>
        <taxon>Oculimacula</taxon>
    </lineage>
</organism>
<proteinExistence type="predicted"/>
<evidence type="ECO:0000259" key="3">
    <source>
        <dbReference type="Pfam" id="PF20237"/>
    </source>
</evidence>
<dbReference type="EMBL" id="JAZHXI010000008">
    <property type="protein sequence ID" value="KAL2069287.1"/>
    <property type="molecule type" value="Genomic_DNA"/>
</dbReference>
<accession>A0ABR4CIH8</accession>
<keyword evidence="2" id="KW-0472">Membrane</keyword>
<sequence>MAQTLASDRLASVSLVVKGFFRTIFSTHADATNDISLEAGGGSRTMNGAQEPQLRNRFGPNTSSSTTSAQDEGNHTPDGALTPPSRDEHIGDEVPATGNTENQKKSFFATTLRVLSGSFGSTTSAQRKEEEDNLLAQSRGYALLKKHRYEAYPEGFPRLAAWVSSSESVEIARGFKYLYHRMILQDQVELNNLEKKLMEADIHEASNPRPNFSLRHAREERNRDTSHRDLLETIRVALKRYKDNVIDYRDLQACGKPQKRNFEAYYNWLRNTRQLGQGSDDYLTHVEDMLSLRAEPLSFFDNFVEAHVHHFPISMLKGWLQPQEERDKTSNKYVVFRSDTRRRILAGGLLVLTAVGTLLVPVFLLSLLALSRAQMTAIASVFILIFAWILYVVEEGKVYRVLLGTATYSAILIVFLNINEVDLPVSTP</sequence>
<comment type="caution">
    <text evidence="4">The sequence shown here is derived from an EMBL/GenBank/DDBJ whole genome shotgun (WGS) entry which is preliminary data.</text>
</comment>
<evidence type="ECO:0000313" key="5">
    <source>
        <dbReference type="Proteomes" id="UP001595075"/>
    </source>
</evidence>
<keyword evidence="2" id="KW-0812">Transmembrane</keyword>
<keyword evidence="5" id="KW-1185">Reference proteome</keyword>
<feature type="compositionally biased region" description="Polar residues" evidence="1">
    <location>
        <begin position="59"/>
        <end position="71"/>
    </location>
</feature>
<protein>
    <recommendedName>
        <fullName evidence="3">DUF6594 domain-containing protein</fullName>
    </recommendedName>
</protein>
<dbReference type="PANTHER" id="PTHR34502:SF3">
    <property type="entry name" value="DUF6594 DOMAIN-CONTAINING PROTEIN"/>
    <property type="match status" value="1"/>
</dbReference>
<gene>
    <name evidence="4" type="ORF">VTL71DRAFT_15625</name>
</gene>
<evidence type="ECO:0000313" key="4">
    <source>
        <dbReference type="EMBL" id="KAL2069287.1"/>
    </source>
</evidence>
<dbReference type="Proteomes" id="UP001595075">
    <property type="component" value="Unassembled WGS sequence"/>
</dbReference>
<keyword evidence="2" id="KW-1133">Transmembrane helix</keyword>
<feature type="domain" description="DUF6594" evidence="3">
    <location>
        <begin position="156"/>
        <end position="412"/>
    </location>
</feature>
<feature type="transmembrane region" description="Helical" evidence="2">
    <location>
        <begin position="344"/>
        <end position="369"/>
    </location>
</feature>
<reference evidence="4 5" key="1">
    <citation type="journal article" date="2024" name="Commun. Biol.">
        <title>Comparative genomic analysis of thermophilic fungi reveals convergent evolutionary adaptations and gene losses.</title>
        <authorList>
            <person name="Steindorff A.S."/>
            <person name="Aguilar-Pontes M.V."/>
            <person name="Robinson A.J."/>
            <person name="Andreopoulos B."/>
            <person name="LaButti K."/>
            <person name="Kuo A."/>
            <person name="Mondo S."/>
            <person name="Riley R."/>
            <person name="Otillar R."/>
            <person name="Haridas S."/>
            <person name="Lipzen A."/>
            <person name="Grimwood J."/>
            <person name="Schmutz J."/>
            <person name="Clum A."/>
            <person name="Reid I.D."/>
            <person name="Moisan M.C."/>
            <person name="Butler G."/>
            <person name="Nguyen T.T.M."/>
            <person name="Dewar K."/>
            <person name="Conant G."/>
            <person name="Drula E."/>
            <person name="Henrissat B."/>
            <person name="Hansel C."/>
            <person name="Singer S."/>
            <person name="Hutchinson M.I."/>
            <person name="de Vries R.P."/>
            <person name="Natvig D.O."/>
            <person name="Powell A.J."/>
            <person name="Tsang A."/>
            <person name="Grigoriev I.V."/>
        </authorList>
    </citation>
    <scope>NUCLEOTIDE SEQUENCE [LARGE SCALE GENOMIC DNA]</scope>
    <source>
        <strain evidence="4 5">CBS 494.80</strain>
    </source>
</reference>
<feature type="transmembrane region" description="Helical" evidence="2">
    <location>
        <begin position="400"/>
        <end position="418"/>
    </location>
</feature>
<dbReference type="InterPro" id="IPR046529">
    <property type="entry name" value="DUF6594"/>
</dbReference>
<dbReference type="Pfam" id="PF20237">
    <property type="entry name" value="DUF6594"/>
    <property type="match status" value="1"/>
</dbReference>
<evidence type="ECO:0000256" key="1">
    <source>
        <dbReference type="SAM" id="MobiDB-lite"/>
    </source>
</evidence>
<name>A0ABR4CIH8_9HELO</name>
<evidence type="ECO:0000256" key="2">
    <source>
        <dbReference type="SAM" id="Phobius"/>
    </source>
</evidence>
<dbReference type="PANTHER" id="PTHR34502">
    <property type="entry name" value="DUF6594 DOMAIN-CONTAINING PROTEIN-RELATED"/>
    <property type="match status" value="1"/>
</dbReference>
<feature type="region of interest" description="Disordered" evidence="1">
    <location>
        <begin position="38"/>
        <end position="103"/>
    </location>
</feature>
<feature type="transmembrane region" description="Helical" evidence="2">
    <location>
        <begin position="375"/>
        <end position="393"/>
    </location>
</feature>